<accession>A0A1H2WCN7</accession>
<dbReference type="SUPFAM" id="SSF46785">
    <property type="entry name" value="Winged helix' DNA-binding domain"/>
    <property type="match status" value="1"/>
</dbReference>
<dbReference type="AlphaFoldDB" id="A0A1H2WCN7"/>
<dbReference type="PANTHER" id="PTHR30136">
    <property type="entry name" value="HELIX-TURN-HELIX TRANSCRIPTIONAL REGULATOR, ICLR FAMILY"/>
    <property type="match status" value="1"/>
</dbReference>
<dbReference type="STRING" id="60137.SAMN04488041_103222"/>
<dbReference type="PROSITE" id="PS51078">
    <property type="entry name" value="ICLR_ED"/>
    <property type="match status" value="1"/>
</dbReference>
<reference evidence="7" key="1">
    <citation type="submission" date="2016-10" db="EMBL/GenBank/DDBJ databases">
        <authorList>
            <person name="Varghese N."/>
            <person name="Submissions S."/>
        </authorList>
    </citation>
    <scope>NUCLEOTIDE SEQUENCE [LARGE SCALE GENOMIC DNA]</scope>
    <source>
        <strain evidence="7">DSM 10014</strain>
    </source>
</reference>
<dbReference type="GO" id="GO:0003677">
    <property type="term" value="F:DNA binding"/>
    <property type="evidence" value="ECO:0007669"/>
    <property type="project" value="UniProtKB-KW"/>
</dbReference>
<dbReference type="GO" id="GO:0045892">
    <property type="term" value="P:negative regulation of DNA-templated transcription"/>
    <property type="evidence" value="ECO:0007669"/>
    <property type="project" value="TreeGrafter"/>
</dbReference>
<dbReference type="EMBL" id="FNNB01000003">
    <property type="protein sequence ID" value="SDW78392.1"/>
    <property type="molecule type" value="Genomic_DNA"/>
</dbReference>
<evidence type="ECO:0000313" key="6">
    <source>
        <dbReference type="EMBL" id="SDW78392.1"/>
    </source>
</evidence>
<evidence type="ECO:0000256" key="1">
    <source>
        <dbReference type="ARBA" id="ARBA00023015"/>
    </source>
</evidence>
<dbReference type="InterPro" id="IPR005471">
    <property type="entry name" value="Tscrpt_reg_IclR_N"/>
</dbReference>
<feature type="domain" description="IclR-ED" evidence="5">
    <location>
        <begin position="70"/>
        <end position="253"/>
    </location>
</feature>
<dbReference type="Proteomes" id="UP000183076">
    <property type="component" value="Unassembled WGS sequence"/>
</dbReference>
<proteinExistence type="predicted"/>
<keyword evidence="1" id="KW-0805">Transcription regulation</keyword>
<gene>
    <name evidence="6" type="ORF">SAMN04488041_103222</name>
</gene>
<sequence length="261" mass="28227">MNVVNSDGTVAKALSVLDQVTAMGRPVRMRELLETSEFPKPTLYRLLQTLTSQRMLSYDKDQQTYAPGIRLVSLAHSAWSQASLAPIAAPYISALGERLREAIHLAQIDNGQVVFVDKRQASSRFATLARTGQVAPAYCTGVGKAILAHLEPEAQAQALQQQAFLKYTDATHTSTETLVRELEQIRAEGVAFDREEHEAGIISIAAPILTDAGRVVGAVSIATATHRHTLDGLNAFRPALLECATRIGAEAQSWQSPSVPS</sequence>
<dbReference type="Gene3D" id="1.10.10.10">
    <property type="entry name" value="Winged helix-like DNA-binding domain superfamily/Winged helix DNA-binding domain"/>
    <property type="match status" value="1"/>
</dbReference>
<dbReference type="InterPro" id="IPR036388">
    <property type="entry name" value="WH-like_DNA-bd_sf"/>
</dbReference>
<dbReference type="GO" id="GO:0003700">
    <property type="term" value="F:DNA-binding transcription factor activity"/>
    <property type="evidence" value="ECO:0007669"/>
    <property type="project" value="TreeGrafter"/>
</dbReference>
<organism evidence="6 7">
    <name type="scientific">Sulfitobacter pontiacus</name>
    <dbReference type="NCBI Taxonomy" id="60137"/>
    <lineage>
        <taxon>Bacteria</taxon>
        <taxon>Pseudomonadati</taxon>
        <taxon>Pseudomonadota</taxon>
        <taxon>Alphaproteobacteria</taxon>
        <taxon>Rhodobacterales</taxon>
        <taxon>Roseobacteraceae</taxon>
        <taxon>Sulfitobacter</taxon>
    </lineage>
</organism>
<protein>
    <submittedName>
        <fullName evidence="6">Transcriptional regulator, IclR family</fullName>
    </submittedName>
</protein>
<dbReference type="SMART" id="SM00346">
    <property type="entry name" value="HTH_ICLR"/>
    <property type="match status" value="1"/>
</dbReference>
<keyword evidence="2" id="KW-0238">DNA-binding</keyword>
<dbReference type="PANTHER" id="PTHR30136:SF35">
    <property type="entry name" value="HTH-TYPE TRANSCRIPTIONAL REGULATOR RV1719"/>
    <property type="match status" value="1"/>
</dbReference>
<dbReference type="Pfam" id="PF01614">
    <property type="entry name" value="IclR_C"/>
    <property type="match status" value="1"/>
</dbReference>
<dbReference type="SUPFAM" id="SSF55781">
    <property type="entry name" value="GAF domain-like"/>
    <property type="match status" value="1"/>
</dbReference>
<dbReference type="GeneID" id="94021341"/>
<dbReference type="RefSeq" id="WP_074635393.1">
    <property type="nucleotide sequence ID" value="NZ_CP160849.1"/>
</dbReference>
<dbReference type="PROSITE" id="PS51077">
    <property type="entry name" value="HTH_ICLR"/>
    <property type="match status" value="1"/>
</dbReference>
<evidence type="ECO:0000259" key="4">
    <source>
        <dbReference type="PROSITE" id="PS51077"/>
    </source>
</evidence>
<evidence type="ECO:0000256" key="2">
    <source>
        <dbReference type="ARBA" id="ARBA00023125"/>
    </source>
</evidence>
<evidence type="ECO:0000313" key="7">
    <source>
        <dbReference type="Proteomes" id="UP000183076"/>
    </source>
</evidence>
<dbReference type="Gene3D" id="3.30.450.40">
    <property type="match status" value="1"/>
</dbReference>
<dbReference type="InterPro" id="IPR029016">
    <property type="entry name" value="GAF-like_dom_sf"/>
</dbReference>
<dbReference type="InterPro" id="IPR014757">
    <property type="entry name" value="Tscrpt_reg_IclR_C"/>
</dbReference>
<evidence type="ECO:0000259" key="5">
    <source>
        <dbReference type="PROSITE" id="PS51078"/>
    </source>
</evidence>
<keyword evidence="3" id="KW-0804">Transcription</keyword>
<name>A0A1H2WCN7_9RHOB</name>
<dbReference type="InterPro" id="IPR050707">
    <property type="entry name" value="HTH_MetabolicPath_Reg"/>
</dbReference>
<evidence type="ECO:0000256" key="3">
    <source>
        <dbReference type="ARBA" id="ARBA00023163"/>
    </source>
</evidence>
<dbReference type="Pfam" id="PF09339">
    <property type="entry name" value="HTH_IclR"/>
    <property type="match status" value="1"/>
</dbReference>
<dbReference type="InterPro" id="IPR036390">
    <property type="entry name" value="WH_DNA-bd_sf"/>
</dbReference>
<feature type="domain" description="HTH iclR-type" evidence="4">
    <location>
        <begin position="7"/>
        <end position="69"/>
    </location>
</feature>